<organism evidence="1 3">
    <name type="scientific">Capnocytophaga catalasegens</name>
    <dbReference type="NCBI Taxonomy" id="1004260"/>
    <lineage>
        <taxon>Bacteria</taxon>
        <taxon>Pseudomonadati</taxon>
        <taxon>Bacteroidota</taxon>
        <taxon>Flavobacteriia</taxon>
        <taxon>Flavobacteriales</taxon>
        <taxon>Flavobacteriaceae</taxon>
        <taxon>Capnocytophaga</taxon>
    </lineage>
</organism>
<evidence type="ECO:0000313" key="3">
    <source>
        <dbReference type="Proteomes" id="UP001207736"/>
    </source>
</evidence>
<dbReference type="EMBL" id="BQKB01000027">
    <property type="protein sequence ID" value="GJM53135.1"/>
    <property type="molecule type" value="Genomic_DNA"/>
</dbReference>
<dbReference type="RefSeq" id="WP_264846870.1">
    <property type="nucleotide sequence ID" value="NZ_BPMA01000032.1"/>
</dbReference>
<dbReference type="Proteomes" id="UP001208692">
    <property type="component" value="Unassembled WGS sequence"/>
</dbReference>
<evidence type="ECO:0000313" key="1">
    <source>
        <dbReference type="EMBL" id="GJM49222.1"/>
    </source>
</evidence>
<name>A0AAV5AX32_9FLAO</name>
<proteinExistence type="predicted"/>
<evidence type="ECO:0000313" key="2">
    <source>
        <dbReference type="EMBL" id="GJM53135.1"/>
    </source>
</evidence>
<protein>
    <submittedName>
        <fullName evidence="1">Uncharacterized protein</fullName>
    </submittedName>
</protein>
<accession>A0AAV5AX32</accession>
<comment type="caution">
    <text evidence="1">The sequence shown here is derived from an EMBL/GenBank/DDBJ whole genome shotgun (WGS) entry which is preliminary data.</text>
</comment>
<dbReference type="AlphaFoldDB" id="A0AAV5AX32"/>
<sequence length="253" mass="29521">MKNIFFLSIFFLILYGYAQNNTFNKEQIENINQLIKLFNEIDIDKISEKIQYPLQRKTPIPNIKNQTEFKQQFDEIFDPTLIKQIANSKIEQWSEVGWRGIMLDNGLIWLDGDGENIIAINYETEKEIQLRKRLINKQKLALYPSLRNFKNPMYRIQTEKYLIRIDELSNGKYRYTSWKTNQNEASKPDIILNKGTIEYDGSGGNHSFTFLNGIYTYIVSIHLIHSGNAPDSTLEVMKGTKNILSQSGKILTH</sequence>
<gene>
    <name evidence="1" type="ORF">RCZ15_01970</name>
    <name evidence="2" type="ORF">RCZ16_14520</name>
</gene>
<evidence type="ECO:0000313" key="4">
    <source>
        <dbReference type="Proteomes" id="UP001208692"/>
    </source>
</evidence>
<dbReference type="EMBL" id="BQKA01000005">
    <property type="protein sequence ID" value="GJM49222.1"/>
    <property type="molecule type" value="Genomic_DNA"/>
</dbReference>
<keyword evidence="4" id="KW-1185">Reference proteome</keyword>
<dbReference type="Proteomes" id="UP001207736">
    <property type="component" value="Unassembled WGS sequence"/>
</dbReference>
<reference evidence="1 4" key="1">
    <citation type="submission" date="2021-11" db="EMBL/GenBank/DDBJ databases">
        <title>Draft genome sequence of Capnocytophaga sp. strain KC07075 isolated from cat oral cavity.</title>
        <authorList>
            <person name="Suzuki M."/>
            <person name="Imaoka K."/>
            <person name="Kimura M."/>
            <person name="Morikawa S."/>
            <person name="Maeda K."/>
        </authorList>
    </citation>
    <scope>NUCLEOTIDE SEQUENCE</scope>
    <source>
        <strain evidence="1">KC07075</strain>
        <strain evidence="2 4">KC07079</strain>
    </source>
</reference>